<dbReference type="RefSeq" id="WP_345920026.1">
    <property type="nucleotide sequence ID" value="NZ_JBDIVE010000006.1"/>
</dbReference>
<evidence type="ECO:0000256" key="1">
    <source>
        <dbReference type="SAM" id="MobiDB-lite"/>
    </source>
</evidence>
<dbReference type="Gene3D" id="3.40.91.30">
    <property type="match status" value="1"/>
</dbReference>
<reference evidence="2 3" key="1">
    <citation type="journal article" date="2018" name="Int. J. Syst. Evol. Microbiol.">
        <title>Uliginosibacterium sediminicola sp. nov., isolated from freshwater sediment.</title>
        <authorList>
            <person name="Hwang W.M."/>
            <person name="Kim S.M."/>
            <person name="Kang K."/>
            <person name="Ahn T.Y."/>
        </authorList>
    </citation>
    <scope>NUCLEOTIDE SEQUENCE [LARGE SCALE GENOMIC DNA]</scope>
    <source>
        <strain evidence="2 3">M1-21</strain>
    </source>
</reference>
<evidence type="ECO:0000313" key="2">
    <source>
        <dbReference type="EMBL" id="MEN3069256.1"/>
    </source>
</evidence>
<organism evidence="2 3">
    <name type="scientific">Uliginosibacterium sediminicola</name>
    <dbReference type="NCBI Taxonomy" id="2024550"/>
    <lineage>
        <taxon>Bacteria</taxon>
        <taxon>Pseudomonadati</taxon>
        <taxon>Pseudomonadota</taxon>
        <taxon>Betaproteobacteria</taxon>
        <taxon>Rhodocyclales</taxon>
        <taxon>Zoogloeaceae</taxon>
        <taxon>Uliginosibacterium</taxon>
    </lineage>
</organism>
<name>A0ABU9YZW9_9RHOO</name>
<comment type="caution">
    <text evidence="2">The sequence shown here is derived from an EMBL/GenBank/DDBJ whole genome shotgun (WGS) entry which is preliminary data.</text>
</comment>
<protein>
    <submittedName>
        <fullName evidence="2">Uncharacterized protein</fullName>
    </submittedName>
</protein>
<gene>
    <name evidence="2" type="ORF">ABDB84_12265</name>
</gene>
<dbReference type="EMBL" id="JBDIVE010000006">
    <property type="protein sequence ID" value="MEN3069256.1"/>
    <property type="molecule type" value="Genomic_DNA"/>
</dbReference>
<keyword evidence="3" id="KW-1185">Reference proteome</keyword>
<feature type="compositionally biased region" description="Polar residues" evidence="1">
    <location>
        <begin position="170"/>
        <end position="179"/>
    </location>
</feature>
<proteinExistence type="predicted"/>
<feature type="region of interest" description="Disordered" evidence="1">
    <location>
        <begin position="165"/>
        <end position="188"/>
    </location>
</feature>
<evidence type="ECO:0000313" key="3">
    <source>
        <dbReference type="Proteomes" id="UP001410394"/>
    </source>
</evidence>
<accession>A0ABU9YZW9</accession>
<dbReference type="Proteomes" id="UP001410394">
    <property type="component" value="Unassembled WGS sequence"/>
</dbReference>
<sequence length="188" mass="21816">MITPIQTHYKSYWFRSRLEARWAVFFDAAGIRWLYEQQGFNVNGKSYLPDFYLPDFGYFEVRGRYQYDNELMQSFADEIGEPLFVAFEEIPDPESNAGYLKSFIPKNYEADSTMYWGFDDMFLECDGCGKITIQNTAYCTIKSNCCEGCREMSLSHALAKGRSARFEHGQNPSTSQVNPRNHMILNDS</sequence>